<protein>
    <submittedName>
        <fullName evidence="2">Uncharacterized protein</fullName>
    </submittedName>
</protein>
<dbReference type="AlphaFoldDB" id="A0A8H4LKC5"/>
<evidence type="ECO:0000313" key="3">
    <source>
        <dbReference type="Proteomes" id="UP000554235"/>
    </source>
</evidence>
<dbReference type="Proteomes" id="UP000554235">
    <property type="component" value="Unassembled WGS sequence"/>
</dbReference>
<accession>A0A8H4LKC5</accession>
<keyword evidence="3" id="KW-1185">Reference proteome</keyword>
<organism evidence="2 3">
    <name type="scientific">Fusarium albosuccineum</name>
    <dbReference type="NCBI Taxonomy" id="1237068"/>
    <lineage>
        <taxon>Eukaryota</taxon>
        <taxon>Fungi</taxon>
        <taxon>Dikarya</taxon>
        <taxon>Ascomycota</taxon>
        <taxon>Pezizomycotina</taxon>
        <taxon>Sordariomycetes</taxon>
        <taxon>Hypocreomycetidae</taxon>
        <taxon>Hypocreales</taxon>
        <taxon>Nectriaceae</taxon>
        <taxon>Fusarium</taxon>
        <taxon>Fusarium decemcellulare species complex</taxon>
    </lineage>
</organism>
<proteinExistence type="predicted"/>
<evidence type="ECO:0000256" key="1">
    <source>
        <dbReference type="SAM" id="MobiDB-lite"/>
    </source>
</evidence>
<feature type="compositionally biased region" description="Basic and acidic residues" evidence="1">
    <location>
        <begin position="75"/>
        <end position="113"/>
    </location>
</feature>
<dbReference type="OrthoDB" id="5104267at2759"/>
<comment type="caution">
    <text evidence="2">The sequence shown here is derived from an EMBL/GenBank/DDBJ whole genome shotgun (WGS) entry which is preliminary data.</text>
</comment>
<sequence>MAGYDYYDDDDYYSNECCIGCCRAGDYGGHDGCGPCYCRRSFKPDYDRTVYPGWSLGHYYPGADDDWEASSSNVADDKGKAPDKSSDKEKTSEKVTEKASEKEATKSNKDSKKPKSGKTSKTTPKSSSKDPEKQ</sequence>
<evidence type="ECO:0000313" key="2">
    <source>
        <dbReference type="EMBL" id="KAF4469228.1"/>
    </source>
</evidence>
<feature type="region of interest" description="Disordered" evidence="1">
    <location>
        <begin position="65"/>
        <end position="134"/>
    </location>
</feature>
<gene>
    <name evidence="2" type="ORF">FALBO_3855</name>
</gene>
<name>A0A8H4LKC5_9HYPO</name>
<dbReference type="EMBL" id="JAADYS010000503">
    <property type="protein sequence ID" value="KAF4469228.1"/>
    <property type="molecule type" value="Genomic_DNA"/>
</dbReference>
<reference evidence="2 3" key="1">
    <citation type="submission" date="2020-01" db="EMBL/GenBank/DDBJ databases">
        <title>Identification and distribution of gene clusters putatively required for synthesis of sphingolipid metabolism inhibitors in phylogenetically diverse species of the filamentous fungus Fusarium.</title>
        <authorList>
            <person name="Kim H.-S."/>
            <person name="Busman M."/>
            <person name="Brown D.W."/>
            <person name="Divon H."/>
            <person name="Uhlig S."/>
            <person name="Proctor R.H."/>
        </authorList>
    </citation>
    <scope>NUCLEOTIDE SEQUENCE [LARGE SCALE GENOMIC DNA]</scope>
    <source>
        <strain evidence="2 3">NRRL 20459</strain>
    </source>
</reference>